<evidence type="ECO:0000313" key="7">
    <source>
        <dbReference type="Proteomes" id="UP000319731"/>
    </source>
</evidence>
<evidence type="ECO:0000313" key="6">
    <source>
        <dbReference type="EMBL" id="TPX31140.1"/>
    </source>
</evidence>
<dbReference type="OrthoDB" id="67317at2759"/>
<comment type="subcellular location">
    <subcellularLocation>
        <location evidence="1">Membrane</location>
    </subcellularLocation>
</comment>
<evidence type="ECO:0000256" key="1">
    <source>
        <dbReference type="ARBA" id="ARBA00004370"/>
    </source>
</evidence>
<proteinExistence type="predicted"/>
<dbReference type="Pfam" id="PF23489">
    <property type="entry name" value="V-ATPase_su_f"/>
    <property type="match status" value="1"/>
</dbReference>
<accession>A0A507BL69</accession>
<evidence type="ECO:0000256" key="4">
    <source>
        <dbReference type="ARBA" id="ARBA00023136"/>
    </source>
</evidence>
<keyword evidence="4 5" id="KW-0472">Membrane</keyword>
<dbReference type="Proteomes" id="UP000319731">
    <property type="component" value="Unassembled WGS sequence"/>
</dbReference>
<keyword evidence="3 5" id="KW-1133">Transmembrane helix</keyword>
<dbReference type="AlphaFoldDB" id="A0A507BL69"/>
<organism evidence="6 7">
    <name type="scientific">Synchytrium microbalum</name>
    <dbReference type="NCBI Taxonomy" id="1806994"/>
    <lineage>
        <taxon>Eukaryota</taxon>
        <taxon>Fungi</taxon>
        <taxon>Fungi incertae sedis</taxon>
        <taxon>Chytridiomycota</taxon>
        <taxon>Chytridiomycota incertae sedis</taxon>
        <taxon>Chytridiomycetes</taxon>
        <taxon>Synchytriales</taxon>
        <taxon>Synchytriaceae</taxon>
        <taxon>Synchytrium</taxon>
    </lineage>
</organism>
<sequence length="91" mass="9592">MAGLVFVSTANSVMCTVISFFGIFFLLVLGTLFSNSDPILTGGHGAPKDPQALGGACFGAAGIFAVLFLFCYCQAYLAQRQERAERAYGAL</sequence>
<dbReference type="RefSeq" id="XP_031022646.1">
    <property type="nucleotide sequence ID" value="XM_031171375.1"/>
</dbReference>
<gene>
    <name evidence="6" type="ORF">SmJEL517_g05449</name>
</gene>
<evidence type="ECO:0000256" key="3">
    <source>
        <dbReference type="ARBA" id="ARBA00022989"/>
    </source>
</evidence>
<comment type="caution">
    <text evidence="6">The sequence shown here is derived from an EMBL/GenBank/DDBJ whole genome shotgun (WGS) entry which is preliminary data.</text>
</comment>
<dbReference type="GO" id="GO:0016020">
    <property type="term" value="C:membrane"/>
    <property type="evidence" value="ECO:0007669"/>
    <property type="project" value="UniProtKB-SubCell"/>
</dbReference>
<dbReference type="InterPro" id="IPR056552">
    <property type="entry name" value="Ribonucl_Kappa"/>
</dbReference>
<keyword evidence="2 5" id="KW-0812">Transmembrane</keyword>
<dbReference type="GeneID" id="42006672"/>
<protein>
    <submittedName>
        <fullName evidence="6">Uncharacterized protein</fullName>
    </submittedName>
</protein>
<name>A0A507BL69_9FUNG</name>
<dbReference type="STRING" id="1806994.A0A507BL69"/>
<feature type="transmembrane region" description="Helical" evidence="5">
    <location>
        <begin position="12"/>
        <end position="33"/>
    </location>
</feature>
<feature type="transmembrane region" description="Helical" evidence="5">
    <location>
        <begin position="53"/>
        <end position="77"/>
    </location>
</feature>
<evidence type="ECO:0000256" key="2">
    <source>
        <dbReference type="ARBA" id="ARBA00022692"/>
    </source>
</evidence>
<evidence type="ECO:0000256" key="5">
    <source>
        <dbReference type="SAM" id="Phobius"/>
    </source>
</evidence>
<reference evidence="6 7" key="1">
    <citation type="journal article" date="2019" name="Sci. Rep.">
        <title>Comparative genomics of chytrid fungi reveal insights into the obligate biotrophic and pathogenic lifestyle of Synchytrium endobioticum.</title>
        <authorList>
            <person name="van de Vossenberg B.T.L.H."/>
            <person name="Warris S."/>
            <person name="Nguyen H.D.T."/>
            <person name="van Gent-Pelzer M.P.E."/>
            <person name="Joly D.L."/>
            <person name="van de Geest H.C."/>
            <person name="Bonants P.J.M."/>
            <person name="Smith D.S."/>
            <person name="Levesque C.A."/>
            <person name="van der Lee T.A.J."/>
        </authorList>
    </citation>
    <scope>NUCLEOTIDE SEQUENCE [LARGE SCALE GENOMIC DNA]</scope>
    <source>
        <strain evidence="6 7">JEL517</strain>
    </source>
</reference>
<dbReference type="EMBL" id="QEAO01000050">
    <property type="protein sequence ID" value="TPX31140.1"/>
    <property type="molecule type" value="Genomic_DNA"/>
</dbReference>
<keyword evidence="7" id="KW-1185">Reference proteome</keyword>